<dbReference type="EMBL" id="BJWJ01000004">
    <property type="protein sequence ID" value="GEM03651.1"/>
    <property type="molecule type" value="Genomic_DNA"/>
</dbReference>
<dbReference type="Proteomes" id="UP000321773">
    <property type="component" value="Unassembled WGS sequence"/>
</dbReference>
<evidence type="ECO:0008006" key="5">
    <source>
        <dbReference type="Google" id="ProtNLM"/>
    </source>
</evidence>
<name>A0A1I6R1U2_9BACI</name>
<dbReference type="Proteomes" id="UP000199139">
    <property type="component" value="Unassembled WGS sequence"/>
</dbReference>
<evidence type="ECO:0000313" key="2">
    <source>
        <dbReference type="EMBL" id="SFS58679.1"/>
    </source>
</evidence>
<gene>
    <name evidence="1" type="ORF">HMI01_06390</name>
    <name evidence="2" type="ORF">SAMN05421668_10536</name>
</gene>
<reference evidence="1 4" key="2">
    <citation type="submission" date="2019-07" db="EMBL/GenBank/DDBJ databases">
        <title>Whole genome shotgun sequence of Halolactibacillus miurensis NBRC 100873.</title>
        <authorList>
            <person name="Hosoyama A."/>
            <person name="Uohara A."/>
            <person name="Ohji S."/>
            <person name="Ichikawa N."/>
        </authorList>
    </citation>
    <scope>NUCLEOTIDE SEQUENCE [LARGE SCALE GENOMIC DNA]</scope>
    <source>
        <strain evidence="1 4">NBRC 100873</strain>
    </source>
</reference>
<proteinExistence type="predicted"/>
<keyword evidence="4" id="KW-1185">Reference proteome</keyword>
<dbReference type="AlphaFoldDB" id="A0A1I6R1U2"/>
<dbReference type="STRING" id="306541.SAMN05421668_10536"/>
<evidence type="ECO:0000313" key="3">
    <source>
        <dbReference type="Proteomes" id="UP000199139"/>
    </source>
</evidence>
<evidence type="ECO:0000313" key="1">
    <source>
        <dbReference type="EMBL" id="GEM03651.1"/>
    </source>
</evidence>
<dbReference type="OrthoDB" id="1907642at2"/>
<dbReference type="EMBL" id="FPAI01000005">
    <property type="protein sequence ID" value="SFS58679.1"/>
    <property type="molecule type" value="Genomic_DNA"/>
</dbReference>
<dbReference type="RefSeq" id="WP_062321526.1">
    <property type="nucleotide sequence ID" value="NZ_BJWJ01000004.1"/>
</dbReference>
<accession>A0A1I6R1U2</accession>
<organism evidence="2 3">
    <name type="scientific">Halolactibacillus miurensis</name>
    <dbReference type="NCBI Taxonomy" id="306541"/>
    <lineage>
        <taxon>Bacteria</taxon>
        <taxon>Bacillati</taxon>
        <taxon>Bacillota</taxon>
        <taxon>Bacilli</taxon>
        <taxon>Bacillales</taxon>
        <taxon>Bacillaceae</taxon>
        <taxon>Halolactibacillus</taxon>
    </lineage>
</organism>
<sequence length="127" mass="14390">MTLILQEKWQKQLAPVDYNQYKNLYHTYVKHQLTHLEDIGLRASIGKLIPLRQAKNHAGQRLIICFYQNTTQTSLSPSFTATLPSCDVVDVTIPHLSLAPGEVTLWTIIFISPTTPFTEGWLVPVSK</sequence>
<reference evidence="2 3" key="1">
    <citation type="submission" date="2016-10" db="EMBL/GenBank/DDBJ databases">
        <authorList>
            <person name="de Groot N.N."/>
        </authorList>
    </citation>
    <scope>NUCLEOTIDE SEQUENCE [LARGE SCALE GENOMIC DNA]</scope>
    <source>
        <strain evidence="2 3">DSM 17074</strain>
    </source>
</reference>
<protein>
    <recommendedName>
        <fullName evidence="5">SLAP domain-containing protein</fullName>
    </recommendedName>
</protein>
<evidence type="ECO:0000313" key="4">
    <source>
        <dbReference type="Proteomes" id="UP000321773"/>
    </source>
</evidence>